<evidence type="ECO:0000313" key="3">
    <source>
        <dbReference type="EMBL" id="KAA0150969.1"/>
    </source>
</evidence>
<name>A0A5A8DCP4_CAFRO</name>
<evidence type="ECO:0000259" key="2">
    <source>
        <dbReference type="PROSITE" id="PS50222"/>
    </source>
</evidence>
<dbReference type="Proteomes" id="UP000323011">
    <property type="component" value="Unassembled WGS sequence"/>
</dbReference>
<gene>
    <name evidence="6" type="ORF">FNF27_05100</name>
    <name evidence="5" type="ORF">FNF28_04331</name>
    <name evidence="3" type="ORF">FNF29_04859</name>
    <name evidence="4" type="ORF">FNF31_06425</name>
</gene>
<dbReference type="PROSITE" id="PS50222">
    <property type="entry name" value="EF_HAND_2"/>
    <property type="match status" value="1"/>
</dbReference>
<dbReference type="EMBL" id="VLTN01000030">
    <property type="protein sequence ID" value="KAA0150969.1"/>
    <property type="molecule type" value="Genomic_DNA"/>
</dbReference>
<evidence type="ECO:0000313" key="5">
    <source>
        <dbReference type="EMBL" id="KAA0163273.1"/>
    </source>
</evidence>
<comment type="caution">
    <text evidence="5">The sequence shown here is derived from an EMBL/GenBank/DDBJ whole genome shotgun (WGS) entry which is preliminary data.</text>
</comment>
<dbReference type="InterPro" id="IPR002048">
    <property type="entry name" value="EF_hand_dom"/>
</dbReference>
<dbReference type="EMBL" id="VLTL01000069">
    <property type="protein sequence ID" value="KAA0163273.1"/>
    <property type="molecule type" value="Genomic_DNA"/>
</dbReference>
<reference evidence="7 8" key="1">
    <citation type="submission" date="2019-07" db="EMBL/GenBank/DDBJ databases">
        <title>Genomes of Cafeteria roenbergensis.</title>
        <authorList>
            <person name="Fischer M.G."/>
            <person name="Hackl T."/>
            <person name="Roman M."/>
        </authorList>
    </citation>
    <scope>NUCLEOTIDE SEQUENCE [LARGE SCALE GENOMIC DNA]</scope>
    <source>
        <strain evidence="3 8">BVI</strain>
        <strain evidence="4 10">Cflag</strain>
        <strain evidence="6 7">E4-10P</strain>
        <strain evidence="5 9">RCC970-E3</strain>
    </source>
</reference>
<evidence type="ECO:0000313" key="8">
    <source>
        <dbReference type="Proteomes" id="UP000323011"/>
    </source>
</evidence>
<dbReference type="SUPFAM" id="SSF47473">
    <property type="entry name" value="EF-hand"/>
    <property type="match status" value="1"/>
</dbReference>
<evidence type="ECO:0000313" key="9">
    <source>
        <dbReference type="Proteomes" id="UP000324907"/>
    </source>
</evidence>
<dbReference type="InterPro" id="IPR011992">
    <property type="entry name" value="EF-hand-dom_pair"/>
</dbReference>
<dbReference type="AlphaFoldDB" id="A0A5A8DCP4"/>
<dbReference type="EMBL" id="VLTM01000098">
    <property type="protein sequence ID" value="KAA0153722.1"/>
    <property type="molecule type" value="Genomic_DNA"/>
</dbReference>
<organism evidence="5 9">
    <name type="scientific">Cafeteria roenbergensis</name>
    <name type="common">Marine flagellate</name>
    <dbReference type="NCBI Taxonomy" id="33653"/>
    <lineage>
        <taxon>Eukaryota</taxon>
        <taxon>Sar</taxon>
        <taxon>Stramenopiles</taxon>
        <taxon>Bigyra</taxon>
        <taxon>Opalozoa</taxon>
        <taxon>Bicosoecida</taxon>
        <taxon>Cafeteriaceae</taxon>
        <taxon>Cafeteria</taxon>
    </lineage>
</organism>
<protein>
    <recommendedName>
        <fullName evidence="2">EF-hand domain-containing protein</fullName>
    </recommendedName>
</protein>
<feature type="compositionally biased region" description="Low complexity" evidence="1">
    <location>
        <begin position="1"/>
        <end position="19"/>
    </location>
</feature>
<feature type="domain" description="EF-hand" evidence="2">
    <location>
        <begin position="40"/>
        <end position="75"/>
    </location>
</feature>
<dbReference type="GO" id="GO:0005509">
    <property type="term" value="F:calcium ion binding"/>
    <property type="evidence" value="ECO:0007669"/>
    <property type="project" value="InterPro"/>
</dbReference>
<dbReference type="Proteomes" id="UP000325113">
    <property type="component" value="Unassembled WGS sequence"/>
</dbReference>
<proteinExistence type="predicted"/>
<evidence type="ECO:0000313" key="10">
    <source>
        <dbReference type="Proteomes" id="UP000325113"/>
    </source>
</evidence>
<evidence type="ECO:0000313" key="6">
    <source>
        <dbReference type="EMBL" id="KAA0173460.1"/>
    </source>
</evidence>
<dbReference type="Proteomes" id="UP000322899">
    <property type="component" value="Unassembled WGS sequence"/>
</dbReference>
<dbReference type="EMBL" id="VLTO01000033">
    <property type="protein sequence ID" value="KAA0173460.1"/>
    <property type="molecule type" value="Genomic_DNA"/>
</dbReference>
<accession>A0A5A8DCP4</accession>
<feature type="region of interest" description="Disordered" evidence="1">
    <location>
        <begin position="1"/>
        <end position="39"/>
    </location>
</feature>
<evidence type="ECO:0000313" key="7">
    <source>
        <dbReference type="Proteomes" id="UP000322899"/>
    </source>
</evidence>
<dbReference type="Gene3D" id="1.10.238.10">
    <property type="entry name" value="EF-hand"/>
    <property type="match status" value="1"/>
</dbReference>
<sequence>MASAARSPASGAHGAAARASPRKGLPASPCFGPAPPTEGKEVQQLRGVFAAFDAGQTGALSVAELSAALLALGAEPTAAAVEKFRAASGRDDGVDVDAFLRVCAESFAGTGLRSTAPAVRELLEAFGDVSAAAAESGAAAGDPSTPAGAISLGTLRHLLCEVLTPSSLSLQEATDLFRMTGLMPGGLSGPQAAEHLQRLPVDARDARRRAAEDGGAKPQLTTVDAEELISLLCYASPTGAPASKPAAAV</sequence>
<evidence type="ECO:0000313" key="4">
    <source>
        <dbReference type="EMBL" id="KAA0153722.1"/>
    </source>
</evidence>
<dbReference type="Proteomes" id="UP000324907">
    <property type="component" value="Unassembled WGS sequence"/>
</dbReference>
<keyword evidence="8" id="KW-1185">Reference proteome</keyword>
<evidence type="ECO:0000256" key="1">
    <source>
        <dbReference type="SAM" id="MobiDB-lite"/>
    </source>
</evidence>